<keyword evidence="5 8" id="KW-0720">Serine protease</keyword>
<dbReference type="SUPFAM" id="SSF50494">
    <property type="entry name" value="Trypsin-like serine proteases"/>
    <property type="match status" value="1"/>
</dbReference>
<dbReference type="Pfam" id="PF00089">
    <property type="entry name" value="Trypsin"/>
    <property type="match status" value="1"/>
</dbReference>
<evidence type="ECO:0000256" key="8">
    <source>
        <dbReference type="RuleBase" id="RU363034"/>
    </source>
</evidence>
<evidence type="ECO:0000256" key="2">
    <source>
        <dbReference type="ARBA" id="ARBA00022670"/>
    </source>
</evidence>
<dbReference type="GO" id="GO:0006508">
    <property type="term" value="P:proteolysis"/>
    <property type="evidence" value="ECO:0007669"/>
    <property type="project" value="UniProtKB-KW"/>
</dbReference>
<dbReference type="PRINTS" id="PR00722">
    <property type="entry name" value="CHYMOTRYPSIN"/>
</dbReference>
<evidence type="ECO:0000313" key="11">
    <source>
        <dbReference type="Proteomes" id="UP000192223"/>
    </source>
</evidence>
<dbReference type="PANTHER" id="PTHR24276">
    <property type="entry name" value="POLYSERASE-RELATED"/>
    <property type="match status" value="1"/>
</dbReference>
<dbReference type="InterPro" id="IPR001254">
    <property type="entry name" value="Trypsin_dom"/>
</dbReference>
<dbReference type="SMART" id="SM00020">
    <property type="entry name" value="Tryp_SPc"/>
    <property type="match status" value="1"/>
</dbReference>
<name>A0A1W4WJN4_AGRPL</name>
<organism evidence="11 12">
    <name type="scientific">Agrilus planipennis</name>
    <name type="common">Emerald ash borer</name>
    <name type="synonym">Agrilus marcopoli</name>
    <dbReference type="NCBI Taxonomy" id="224129"/>
    <lineage>
        <taxon>Eukaryota</taxon>
        <taxon>Metazoa</taxon>
        <taxon>Ecdysozoa</taxon>
        <taxon>Arthropoda</taxon>
        <taxon>Hexapoda</taxon>
        <taxon>Insecta</taxon>
        <taxon>Pterygota</taxon>
        <taxon>Neoptera</taxon>
        <taxon>Endopterygota</taxon>
        <taxon>Coleoptera</taxon>
        <taxon>Polyphaga</taxon>
        <taxon>Elateriformia</taxon>
        <taxon>Buprestoidea</taxon>
        <taxon>Buprestidae</taxon>
        <taxon>Agrilinae</taxon>
        <taxon>Agrilus</taxon>
    </lineage>
</organism>
<dbReference type="FunFam" id="2.40.10.10:FF:000077">
    <property type="entry name" value="Predicted protein"/>
    <property type="match status" value="1"/>
</dbReference>
<evidence type="ECO:0000256" key="9">
    <source>
        <dbReference type="SAM" id="SignalP"/>
    </source>
</evidence>
<dbReference type="GeneID" id="108736274"/>
<dbReference type="AlphaFoldDB" id="A0A1W4WJN4"/>
<keyword evidence="7" id="KW-1015">Disulfide bond</keyword>
<protein>
    <submittedName>
        <fullName evidence="12">Trypsin 3A1-like</fullName>
    </submittedName>
</protein>
<keyword evidence="11" id="KW-1185">Reference proteome</keyword>
<dbReference type="PROSITE" id="PS00135">
    <property type="entry name" value="TRYPSIN_SER"/>
    <property type="match status" value="1"/>
</dbReference>
<evidence type="ECO:0000256" key="6">
    <source>
        <dbReference type="ARBA" id="ARBA00023145"/>
    </source>
</evidence>
<dbReference type="Gene3D" id="2.40.10.10">
    <property type="entry name" value="Trypsin-like serine proteases"/>
    <property type="match status" value="1"/>
</dbReference>
<dbReference type="RefSeq" id="XP_018324134.1">
    <property type="nucleotide sequence ID" value="XM_018468632.1"/>
</dbReference>
<dbReference type="Proteomes" id="UP000192223">
    <property type="component" value="Unplaced"/>
</dbReference>
<evidence type="ECO:0000256" key="4">
    <source>
        <dbReference type="ARBA" id="ARBA00022801"/>
    </source>
</evidence>
<dbReference type="PANTHER" id="PTHR24276:SF91">
    <property type="entry name" value="AT26814P-RELATED"/>
    <property type="match status" value="1"/>
</dbReference>
<dbReference type="PROSITE" id="PS00134">
    <property type="entry name" value="TRYPSIN_HIS"/>
    <property type="match status" value="1"/>
</dbReference>
<dbReference type="CDD" id="cd00190">
    <property type="entry name" value="Tryp_SPc"/>
    <property type="match status" value="1"/>
</dbReference>
<keyword evidence="2 8" id="KW-0645">Protease</keyword>
<dbReference type="InterPro" id="IPR009003">
    <property type="entry name" value="Peptidase_S1_PA"/>
</dbReference>
<evidence type="ECO:0000256" key="1">
    <source>
        <dbReference type="ARBA" id="ARBA00007664"/>
    </source>
</evidence>
<dbReference type="InterPro" id="IPR018114">
    <property type="entry name" value="TRYPSIN_HIS"/>
</dbReference>
<comment type="similarity">
    <text evidence="1">Belongs to the peptidase S1 family.</text>
</comment>
<accession>A0A1W4WJN4</accession>
<feature type="signal peptide" evidence="9">
    <location>
        <begin position="1"/>
        <end position="16"/>
    </location>
</feature>
<sequence>MARILTLAALVSISLAFPQNAKIEQYDSSDSLRIVGGSNASINDFPYAAQITTGYYFCGGSILSNAWILTAGHCLVDANVANVEVLVGTQRKGGVDGLLVQAEELFIHPQYSEPPKSMKAGADYDVGLIKLLHNLTFSDTIRSIRLINENQQIAPGTNATLVGWGLQSENVNDTYTDVLQAVSVPVIAQDRCRSILNLTEEYLTDRMLCAGYAEGGKDSCSGDSGGPMVVNNTLIGIVSWGRGCARAEIPGVYTNVTSIRQYIRDTASL</sequence>
<dbReference type="PROSITE" id="PS50240">
    <property type="entry name" value="TRYPSIN_DOM"/>
    <property type="match status" value="1"/>
</dbReference>
<dbReference type="InterPro" id="IPR043504">
    <property type="entry name" value="Peptidase_S1_PA_chymotrypsin"/>
</dbReference>
<dbReference type="InterPro" id="IPR001314">
    <property type="entry name" value="Peptidase_S1A"/>
</dbReference>
<evidence type="ECO:0000256" key="3">
    <source>
        <dbReference type="ARBA" id="ARBA00022729"/>
    </source>
</evidence>
<keyword evidence="6" id="KW-0865">Zymogen</keyword>
<evidence type="ECO:0000259" key="10">
    <source>
        <dbReference type="PROSITE" id="PS50240"/>
    </source>
</evidence>
<keyword evidence="4 8" id="KW-0378">Hydrolase</keyword>
<dbReference type="OrthoDB" id="10059102at2759"/>
<dbReference type="InterPro" id="IPR050430">
    <property type="entry name" value="Peptidase_S1"/>
</dbReference>
<dbReference type="InParanoid" id="A0A1W4WJN4"/>
<dbReference type="KEGG" id="apln:108736274"/>
<evidence type="ECO:0000313" key="12">
    <source>
        <dbReference type="RefSeq" id="XP_018324134.1"/>
    </source>
</evidence>
<evidence type="ECO:0000256" key="5">
    <source>
        <dbReference type="ARBA" id="ARBA00022825"/>
    </source>
</evidence>
<keyword evidence="3 9" id="KW-0732">Signal</keyword>
<dbReference type="GO" id="GO:0004252">
    <property type="term" value="F:serine-type endopeptidase activity"/>
    <property type="evidence" value="ECO:0007669"/>
    <property type="project" value="InterPro"/>
</dbReference>
<feature type="domain" description="Peptidase S1" evidence="10">
    <location>
        <begin position="34"/>
        <end position="268"/>
    </location>
</feature>
<gene>
    <name evidence="12" type="primary">LOC108736274</name>
</gene>
<dbReference type="STRING" id="224129.A0A1W4WJN4"/>
<proteinExistence type="inferred from homology"/>
<feature type="chain" id="PRO_5010722727" evidence="9">
    <location>
        <begin position="17"/>
        <end position="269"/>
    </location>
</feature>
<evidence type="ECO:0000256" key="7">
    <source>
        <dbReference type="ARBA" id="ARBA00023157"/>
    </source>
</evidence>
<reference evidence="12" key="1">
    <citation type="submission" date="2025-08" db="UniProtKB">
        <authorList>
            <consortium name="RefSeq"/>
        </authorList>
    </citation>
    <scope>IDENTIFICATION</scope>
    <source>
        <tissue evidence="12">Entire body</tissue>
    </source>
</reference>
<dbReference type="InterPro" id="IPR033116">
    <property type="entry name" value="TRYPSIN_SER"/>
</dbReference>